<keyword evidence="3" id="KW-1185">Reference proteome</keyword>
<dbReference type="AlphaFoldDB" id="A0A238K0Z5"/>
<keyword evidence="1" id="KW-0732">Signal</keyword>
<feature type="signal peptide" evidence="1">
    <location>
        <begin position="1"/>
        <end position="18"/>
    </location>
</feature>
<evidence type="ECO:0008006" key="4">
    <source>
        <dbReference type="Google" id="ProtNLM"/>
    </source>
</evidence>
<evidence type="ECO:0000313" key="3">
    <source>
        <dbReference type="Proteomes" id="UP000220836"/>
    </source>
</evidence>
<proteinExistence type="predicted"/>
<name>A0A238K0Z5_9RHOB</name>
<dbReference type="RefSeq" id="WP_141467953.1">
    <property type="nucleotide sequence ID" value="NZ_FXYH01000002.1"/>
</dbReference>
<feature type="chain" id="PRO_5013235015" description="Lipoprotein" evidence="1">
    <location>
        <begin position="19"/>
        <end position="81"/>
    </location>
</feature>
<protein>
    <recommendedName>
        <fullName evidence="4">Lipoprotein</fullName>
    </recommendedName>
</protein>
<evidence type="ECO:0000256" key="1">
    <source>
        <dbReference type="SAM" id="SignalP"/>
    </source>
</evidence>
<sequence length="81" mass="8429">MRRLICLMILTLFAPGCATFLGEHPRSEGKAAAILDAAQAPAKAHAAALADGSIEDARATGFVLISILSCNWRDCSSGGQK</sequence>
<reference evidence="2 3" key="1">
    <citation type="submission" date="2017-05" db="EMBL/GenBank/DDBJ databases">
        <authorList>
            <person name="Song R."/>
            <person name="Chenine A.L."/>
            <person name="Ruprecht R.M."/>
        </authorList>
    </citation>
    <scope>NUCLEOTIDE SEQUENCE [LARGE SCALE GENOMIC DNA]</scope>
    <source>
        <strain evidence="2 3">CECT 8663</strain>
    </source>
</reference>
<accession>A0A238K0Z5</accession>
<evidence type="ECO:0000313" key="2">
    <source>
        <dbReference type="EMBL" id="SMX35782.1"/>
    </source>
</evidence>
<organism evidence="2 3">
    <name type="scientific">Pelagimonas varians</name>
    <dbReference type="NCBI Taxonomy" id="696760"/>
    <lineage>
        <taxon>Bacteria</taxon>
        <taxon>Pseudomonadati</taxon>
        <taxon>Pseudomonadota</taxon>
        <taxon>Alphaproteobacteria</taxon>
        <taxon>Rhodobacterales</taxon>
        <taxon>Roseobacteraceae</taxon>
        <taxon>Pelagimonas</taxon>
    </lineage>
</organism>
<dbReference type="Proteomes" id="UP000220836">
    <property type="component" value="Unassembled WGS sequence"/>
</dbReference>
<dbReference type="EMBL" id="FXYH01000002">
    <property type="protein sequence ID" value="SMX35782.1"/>
    <property type="molecule type" value="Genomic_DNA"/>
</dbReference>
<gene>
    <name evidence="2" type="ORF">PEV8663_00591</name>
</gene>